<feature type="domain" description="SH3b" evidence="2">
    <location>
        <begin position="185"/>
        <end position="248"/>
    </location>
</feature>
<dbReference type="AlphaFoldDB" id="A0A2N5LZW1"/>
<evidence type="ECO:0000313" key="4">
    <source>
        <dbReference type="Proteomes" id="UP000234748"/>
    </source>
</evidence>
<keyword evidence="3" id="KW-0121">Carboxypeptidase</keyword>
<evidence type="ECO:0000256" key="1">
    <source>
        <dbReference type="SAM" id="Phobius"/>
    </source>
</evidence>
<feature type="domain" description="SH3b" evidence="2">
    <location>
        <begin position="63"/>
        <end position="125"/>
    </location>
</feature>
<dbReference type="SMART" id="SM00287">
    <property type="entry name" value="SH3b"/>
    <property type="match status" value="3"/>
</dbReference>
<keyword evidence="4" id="KW-1185">Reference proteome</keyword>
<dbReference type="Pfam" id="PF02557">
    <property type="entry name" value="VanY"/>
    <property type="match status" value="1"/>
</dbReference>
<dbReference type="OrthoDB" id="9792074at2"/>
<feature type="transmembrane region" description="Helical" evidence="1">
    <location>
        <begin position="34"/>
        <end position="54"/>
    </location>
</feature>
<sequence length="441" mass="47609">MKLLFCYNPMCVYINLAEWKKGGPLSMISKEKGILKTGIISLLAIVCAGVLYGAGAKSAGAETMTYESTANVNIRTGPSTSYATAGTVAKGAQLNVVGSAANGWYQVKQDGLTGYVSPNYVQVTGLLYTTTSDLNVRTGPSTTYTAFGTVTKGAELSVTGKTNGWYKITHNGRIGYVSGKYVQVTEVLYSAAANLNLRSGPSTASGILATIPKGTELSLAADSLNGWYKVFFNGKVGYISAPYVKKSYIHIVMNPESISVLVNKQNKLPDGYTPPDLVNAPIPFIFSEQSDKRKMRKEAAAAIGQLFGAAKQQGISLLGVSAYRSYDRQVELFTYYVNRDGFEKARTYSALPGTSEHQTGLAIDVTGGNGQCAAQDCFADTKEAVWLKNHAAEYGFIIRYPEGKESITGYKYEPWHVRYVGQTLAKNIARSGLTFEEYMGV</sequence>
<organism evidence="3 4">
    <name type="scientific">Peribacillus deserti</name>
    <dbReference type="NCBI Taxonomy" id="673318"/>
    <lineage>
        <taxon>Bacteria</taxon>
        <taxon>Bacillati</taxon>
        <taxon>Bacillota</taxon>
        <taxon>Bacilli</taxon>
        <taxon>Bacillales</taxon>
        <taxon>Bacillaceae</taxon>
        <taxon>Peribacillus</taxon>
    </lineage>
</organism>
<dbReference type="InterPro" id="IPR058193">
    <property type="entry name" value="VanY/YodJ_core_dom"/>
</dbReference>
<dbReference type="Gene3D" id="3.30.1380.10">
    <property type="match status" value="1"/>
</dbReference>
<keyword evidence="1" id="KW-0812">Transmembrane</keyword>
<evidence type="ECO:0000313" key="3">
    <source>
        <dbReference type="EMBL" id="PLT27631.1"/>
    </source>
</evidence>
<reference evidence="3 4" key="1">
    <citation type="submission" date="2017-11" db="EMBL/GenBank/DDBJ databases">
        <title>Comparitive Functional Genomics of Dry Heat Resistant strains isolated from the Viking Spacecraft.</title>
        <authorList>
            <person name="Seuylemezian A."/>
            <person name="Cooper K."/>
            <person name="Vaishampayan P."/>
        </authorList>
    </citation>
    <scope>NUCLEOTIDE SEQUENCE [LARGE SCALE GENOMIC DNA]</scope>
    <source>
        <strain evidence="3 4">V1-29</strain>
    </source>
</reference>
<keyword evidence="1" id="KW-0472">Membrane</keyword>
<dbReference type="PROSITE" id="PS51781">
    <property type="entry name" value="SH3B"/>
    <property type="match status" value="2"/>
</dbReference>
<dbReference type="SUPFAM" id="SSF55166">
    <property type="entry name" value="Hedgehog/DD-peptidase"/>
    <property type="match status" value="1"/>
</dbReference>
<gene>
    <name evidence="3" type="ORF">CUU66_22900</name>
</gene>
<dbReference type="GO" id="GO:0004180">
    <property type="term" value="F:carboxypeptidase activity"/>
    <property type="evidence" value="ECO:0007669"/>
    <property type="project" value="UniProtKB-KW"/>
</dbReference>
<dbReference type="PANTHER" id="PTHR34408">
    <property type="entry name" value="FAMILY PROTEIN, PUTATIVE-RELATED"/>
    <property type="match status" value="1"/>
</dbReference>
<keyword evidence="3" id="KW-0645">Protease</keyword>
<accession>A0A2N5LZW1</accession>
<name>A0A2N5LZW1_9BACI</name>
<dbReference type="CDD" id="cd14852">
    <property type="entry name" value="LD-carboxypeptidase"/>
    <property type="match status" value="1"/>
</dbReference>
<dbReference type="GO" id="GO:0006508">
    <property type="term" value="P:proteolysis"/>
    <property type="evidence" value="ECO:0007669"/>
    <property type="project" value="InterPro"/>
</dbReference>
<keyword evidence="1" id="KW-1133">Transmembrane helix</keyword>
<dbReference type="Proteomes" id="UP000234748">
    <property type="component" value="Unassembled WGS sequence"/>
</dbReference>
<dbReference type="InterPro" id="IPR003709">
    <property type="entry name" value="VanY-like_core_dom"/>
</dbReference>
<dbReference type="InterPro" id="IPR052354">
    <property type="entry name" value="Cell_Wall_Dynamics_Protein"/>
</dbReference>
<evidence type="ECO:0000259" key="2">
    <source>
        <dbReference type="PROSITE" id="PS51781"/>
    </source>
</evidence>
<dbReference type="InterPro" id="IPR009045">
    <property type="entry name" value="Zn_M74/Hedgehog-like"/>
</dbReference>
<keyword evidence="3" id="KW-0378">Hydrolase</keyword>
<dbReference type="PANTHER" id="PTHR34408:SF1">
    <property type="entry name" value="GLYCOSYL HYDROLASE FAMILY 19 DOMAIN-CONTAINING PROTEIN HI_1415"/>
    <property type="match status" value="1"/>
</dbReference>
<dbReference type="InterPro" id="IPR036028">
    <property type="entry name" value="SH3-like_dom_sf"/>
</dbReference>
<dbReference type="EMBL" id="PGUY01000088">
    <property type="protein sequence ID" value="PLT27631.1"/>
    <property type="molecule type" value="Genomic_DNA"/>
</dbReference>
<protein>
    <submittedName>
        <fullName evidence="3">D-alanyl-D-alanine carboxypeptidase</fullName>
    </submittedName>
</protein>
<dbReference type="SUPFAM" id="SSF50044">
    <property type="entry name" value="SH3-domain"/>
    <property type="match status" value="2"/>
</dbReference>
<dbReference type="Gene3D" id="2.30.30.40">
    <property type="entry name" value="SH3 Domains"/>
    <property type="match status" value="3"/>
</dbReference>
<dbReference type="InterPro" id="IPR003646">
    <property type="entry name" value="SH3-like_bac-type"/>
</dbReference>
<comment type="caution">
    <text evidence="3">The sequence shown here is derived from an EMBL/GenBank/DDBJ whole genome shotgun (WGS) entry which is preliminary data.</text>
</comment>
<dbReference type="Pfam" id="PF08239">
    <property type="entry name" value="SH3_3"/>
    <property type="match status" value="3"/>
</dbReference>
<proteinExistence type="predicted"/>